<comment type="similarity">
    <text evidence="2 10">Belongs to the FliR/MopE/SpaR family.</text>
</comment>
<dbReference type="Proteomes" id="UP000250025">
    <property type="component" value="Chromosome"/>
</dbReference>
<name>A0A2Z2H9A1_9GAMM</name>
<evidence type="ECO:0000256" key="3">
    <source>
        <dbReference type="ARBA" id="ARBA00021717"/>
    </source>
</evidence>
<dbReference type="InterPro" id="IPR002010">
    <property type="entry name" value="T3SS_IM_R"/>
</dbReference>
<feature type="transmembrane region" description="Helical" evidence="10">
    <location>
        <begin position="212"/>
        <end position="234"/>
    </location>
</feature>
<proteinExistence type="inferred from homology"/>
<evidence type="ECO:0000256" key="7">
    <source>
        <dbReference type="ARBA" id="ARBA00023136"/>
    </source>
</evidence>
<evidence type="ECO:0000256" key="2">
    <source>
        <dbReference type="ARBA" id="ARBA00009772"/>
    </source>
</evidence>
<dbReference type="PANTHER" id="PTHR30065:SF8">
    <property type="entry name" value="FLAGELLAR BIOSYNTHETIC PROTEIN FLIR"/>
    <property type="match status" value="1"/>
</dbReference>
<keyword evidence="11" id="KW-0969">Cilium</keyword>
<dbReference type="GO" id="GO:0005886">
    <property type="term" value="C:plasma membrane"/>
    <property type="evidence" value="ECO:0007669"/>
    <property type="project" value="UniProtKB-SubCell"/>
</dbReference>
<keyword evidence="4 10" id="KW-1003">Cell membrane</keyword>
<evidence type="ECO:0000256" key="1">
    <source>
        <dbReference type="ARBA" id="ARBA00002578"/>
    </source>
</evidence>
<keyword evidence="6 10" id="KW-1133">Transmembrane helix</keyword>
<evidence type="ECO:0000313" key="11">
    <source>
        <dbReference type="EMBL" id="ARS54073.1"/>
    </source>
</evidence>
<evidence type="ECO:0000256" key="9">
    <source>
        <dbReference type="NCBIfam" id="TIGR01400"/>
    </source>
</evidence>
<dbReference type="InterPro" id="IPR006303">
    <property type="entry name" value="FliR"/>
</dbReference>
<gene>
    <name evidence="11" type="ORF">B9G99_15285</name>
</gene>
<keyword evidence="8 10" id="KW-0975">Bacterial flagellum</keyword>
<comment type="subcellular location">
    <subcellularLocation>
        <location evidence="10">Cell membrane</location>
        <topology evidence="10">Multi-pass membrane protein</topology>
    </subcellularLocation>
    <subcellularLocation>
        <location evidence="10">Bacterial flagellum basal body</location>
    </subcellularLocation>
</comment>
<protein>
    <recommendedName>
        <fullName evidence="3 9">Flagellar biosynthetic protein FliR</fullName>
    </recommendedName>
</protein>
<dbReference type="GO" id="GO:0044780">
    <property type="term" value="P:bacterial-type flagellum assembly"/>
    <property type="evidence" value="ECO:0007669"/>
    <property type="project" value="UniProtKB-UniRule"/>
</dbReference>
<accession>A0A2Z2H9A1</accession>
<dbReference type="EMBL" id="CP021323">
    <property type="protein sequence ID" value="ARS54073.1"/>
    <property type="molecule type" value="Genomic_DNA"/>
</dbReference>
<evidence type="ECO:0000313" key="12">
    <source>
        <dbReference type="Proteomes" id="UP000250025"/>
    </source>
</evidence>
<sequence>MLEITSAQLDAWLTAFLWPFVRILAFIATAPIFGETAIPRTAKVGLAFALTVVVAPVLPPMPDIPPASWAGIMVIIQQFIIGVALGLVMRLVFAAIQAAGDYIALQMGLSFASFYSPEAQGTTTVLSRFLNMIAILMFMALNGHTIMIRLLIETFTRLPIGQTALEPAGFDAIARWGSFIFSAGFLMSLPVLTALLIINISMGILNRASPQFSIFSVGFPITLTTGVILLTFMTPELGTIFQRMFESALNQMVSVTELLSSS</sequence>
<organism evidence="11 12">
    <name type="scientific">Kushneria konosiri</name>
    <dbReference type="NCBI Taxonomy" id="698828"/>
    <lineage>
        <taxon>Bacteria</taxon>
        <taxon>Pseudomonadati</taxon>
        <taxon>Pseudomonadota</taxon>
        <taxon>Gammaproteobacteria</taxon>
        <taxon>Oceanospirillales</taxon>
        <taxon>Halomonadaceae</taxon>
        <taxon>Kushneria</taxon>
    </lineage>
</organism>
<dbReference type="NCBIfam" id="TIGR01400">
    <property type="entry name" value="fliR"/>
    <property type="match status" value="1"/>
</dbReference>
<feature type="transmembrane region" description="Helical" evidence="10">
    <location>
        <begin position="129"/>
        <end position="152"/>
    </location>
</feature>
<dbReference type="PRINTS" id="PR00953">
    <property type="entry name" value="TYPE3IMRPROT"/>
</dbReference>
<dbReference type="RefSeq" id="WP_086622945.1">
    <property type="nucleotide sequence ID" value="NZ_CP021323.1"/>
</dbReference>
<comment type="function">
    <text evidence="1 10">Role in flagellar biosynthesis.</text>
</comment>
<dbReference type="PANTHER" id="PTHR30065">
    <property type="entry name" value="FLAGELLAR BIOSYNTHETIC PROTEIN FLIR"/>
    <property type="match status" value="1"/>
</dbReference>
<feature type="transmembrane region" description="Helical" evidence="10">
    <location>
        <begin position="12"/>
        <end position="32"/>
    </location>
</feature>
<keyword evidence="11" id="KW-0966">Cell projection</keyword>
<dbReference type="Pfam" id="PF01311">
    <property type="entry name" value="Bac_export_1"/>
    <property type="match status" value="1"/>
</dbReference>
<feature type="transmembrane region" description="Helical" evidence="10">
    <location>
        <begin position="67"/>
        <end position="87"/>
    </location>
</feature>
<evidence type="ECO:0000256" key="8">
    <source>
        <dbReference type="ARBA" id="ARBA00023143"/>
    </source>
</evidence>
<dbReference type="GO" id="GO:0006605">
    <property type="term" value="P:protein targeting"/>
    <property type="evidence" value="ECO:0007669"/>
    <property type="project" value="UniProtKB-UniRule"/>
</dbReference>
<evidence type="ECO:0000256" key="5">
    <source>
        <dbReference type="ARBA" id="ARBA00022692"/>
    </source>
</evidence>
<dbReference type="OrthoDB" id="9797790at2"/>
<dbReference type="GO" id="GO:0009425">
    <property type="term" value="C:bacterial-type flagellum basal body"/>
    <property type="evidence" value="ECO:0007669"/>
    <property type="project" value="UniProtKB-SubCell"/>
</dbReference>
<evidence type="ECO:0000256" key="10">
    <source>
        <dbReference type="RuleBase" id="RU362071"/>
    </source>
</evidence>
<keyword evidence="5 10" id="KW-0812">Transmembrane</keyword>
<feature type="transmembrane region" description="Helical" evidence="10">
    <location>
        <begin position="44"/>
        <end position="61"/>
    </location>
</feature>
<keyword evidence="11" id="KW-0282">Flagellum</keyword>
<evidence type="ECO:0000256" key="6">
    <source>
        <dbReference type="ARBA" id="ARBA00022989"/>
    </source>
</evidence>
<keyword evidence="7 10" id="KW-0472">Membrane</keyword>
<dbReference type="AlphaFoldDB" id="A0A2Z2H9A1"/>
<evidence type="ECO:0000256" key="4">
    <source>
        <dbReference type="ARBA" id="ARBA00022475"/>
    </source>
</evidence>
<keyword evidence="12" id="KW-1185">Reference proteome</keyword>
<feature type="transmembrane region" description="Helical" evidence="10">
    <location>
        <begin position="173"/>
        <end position="200"/>
    </location>
</feature>
<dbReference type="KEGG" id="kus:B9G99_15285"/>
<reference evidence="11 12" key="1">
    <citation type="journal article" date="2017" name="Int. J. Syst. Evol. Microbiol.">
        <title>Kushneria konosiri sp. nov., isolated from the Korean salt-fermented seafood Daemi-jeot.</title>
        <authorList>
            <person name="Yun J.H."/>
            <person name="Park S.K."/>
            <person name="Lee J.Y."/>
            <person name="Jung M.J."/>
            <person name="Bae J.W."/>
        </authorList>
    </citation>
    <scope>NUCLEOTIDE SEQUENCE [LARGE SCALE GENOMIC DNA]</scope>
    <source>
        <strain evidence="11 12">X49</strain>
    </source>
</reference>